<keyword evidence="1" id="KW-1133">Transmembrane helix</keyword>
<proteinExistence type="predicted"/>
<dbReference type="Proteomes" id="UP000600918">
    <property type="component" value="Unassembled WGS sequence"/>
</dbReference>
<keyword evidence="3" id="KW-1185">Reference proteome</keyword>
<comment type="caution">
    <text evidence="2">The sequence shown here is derived from an EMBL/GenBank/DDBJ whole genome shotgun (WGS) entry which is preliminary data.</text>
</comment>
<organism evidence="2 3">
    <name type="scientific">Vespula pensylvanica</name>
    <name type="common">Western yellow jacket</name>
    <name type="synonym">Wasp</name>
    <dbReference type="NCBI Taxonomy" id="30213"/>
    <lineage>
        <taxon>Eukaryota</taxon>
        <taxon>Metazoa</taxon>
        <taxon>Ecdysozoa</taxon>
        <taxon>Arthropoda</taxon>
        <taxon>Hexapoda</taxon>
        <taxon>Insecta</taxon>
        <taxon>Pterygota</taxon>
        <taxon>Neoptera</taxon>
        <taxon>Endopterygota</taxon>
        <taxon>Hymenoptera</taxon>
        <taxon>Apocrita</taxon>
        <taxon>Aculeata</taxon>
        <taxon>Vespoidea</taxon>
        <taxon>Vespidae</taxon>
        <taxon>Vespinae</taxon>
        <taxon>Vespula</taxon>
    </lineage>
</organism>
<name>A0A834PD66_VESPE</name>
<evidence type="ECO:0000313" key="2">
    <source>
        <dbReference type="EMBL" id="KAF7435947.1"/>
    </source>
</evidence>
<evidence type="ECO:0000313" key="3">
    <source>
        <dbReference type="Proteomes" id="UP000600918"/>
    </source>
</evidence>
<gene>
    <name evidence="2" type="ORF">H0235_004138</name>
</gene>
<accession>A0A834PD66</accession>
<feature type="transmembrane region" description="Helical" evidence="1">
    <location>
        <begin position="72"/>
        <end position="90"/>
    </location>
</feature>
<reference evidence="2" key="1">
    <citation type="journal article" date="2020" name="G3 (Bethesda)">
        <title>High-Quality Assemblies for Three Invasive Social Wasps from the &lt;i&gt;Vespula&lt;/i&gt; Genus.</title>
        <authorList>
            <person name="Harrop T.W.R."/>
            <person name="Guhlin J."/>
            <person name="McLaughlin G.M."/>
            <person name="Permina E."/>
            <person name="Stockwell P."/>
            <person name="Gilligan J."/>
            <person name="Le Lec M.F."/>
            <person name="Gruber M.A.M."/>
            <person name="Quinn O."/>
            <person name="Lovegrove M."/>
            <person name="Duncan E.J."/>
            <person name="Remnant E.J."/>
            <person name="Van Eeckhoven J."/>
            <person name="Graham B."/>
            <person name="Knapp R.A."/>
            <person name="Langford K.W."/>
            <person name="Kronenberg Z."/>
            <person name="Press M.O."/>
            <person name="Eacker S.M."/>
            <person name="Wilson-Rankin E.E."/>
            <person name="Purcell J."/>
            <person name="Lester P.J."/>
            <person name="Dearden P.K."/>
        </authorList>
    </citation>
    <scope>NUCLEOTIDE SEQUENCE</scope>
    <source>
        <strain evidence="2">Volc-1</strain>
    </source>
</reference>
<sequence>MEEEEEEEEEERRRSLYLVRPAKHQRLPAPLGSTTRTISQIESLPRYSYSLNQSLFHKLETMKEKRKKKKRWWGGGGGGALVVIAAVVVVDGEWEDVRGRGCTGENNPREYASAET</sequence>
<keyword evidence="1" id="KW-0472">Membrane</keyword>
<dbReference type="EMBL" id="JACSDY010000002">
    <property type="protein sequence ID" value="KAF7435947.1"/>
    <property type="molecule type" value="Genomic_DNA"/>
</dbReference>
<protein>
    <submittedName>
        <fullName evidence="2">Uncharacterized protein</fullName>
    </submittedName>
</protein>
<dbReference type="AlphaFoldDB" id="A0A834PD66"/>
<evidence type="ECO:0000256" key="1">
    <source>
        <dbReference type="SAM" id="Phobius"/>
    </source>
</evidence>
<keyword evidence="1" id="KW-0812">Transmembrane</keyword>